<proteinExistence type="predicted"/>
<dbReference type="EMBL" id="UINC01090766">
    <property type="protein sequence ID" value="SVC43003.1"/>
    <property type="molecule type" value="Genomic_DNA"/>
</dbReference>
<protein>
    <recommendedName>
        <fullName evidence="9">PurM-like N-terminal domain-containing protein</fullName>
    </recommendedName>
</protein>
<dbReference type="Gene3D" id="3.30.1330.10">
    <property type="entry name" value="PurM-like, N-terminal domain"/>
    <property type="match status" value="1"/>
</dbReference>
<keyword evidence="4" id="KW-0067">ATP-binding</keyword>
<dbReference type="GO" id="GO:0005737">
    <property type="term" value="C:cytoplasm"/>
    <property type="evidence" value="ECO:0007669"/>
    <property type="project" value="TreeGrafter"/>
</dbReference>
<dbReference type="PANTHER" id="PTHR10256">
    <property type="entry name" value="SELENIDE, WATER DIKINASE"/>
    <property type="match status" value="1"/>
</dbReference>
<feature type="domain" description="PurM-like C-terminal" evidence="7">
    <location>
        <begin position="135"/>
        <end position="225"/>
    </location>
</feature>
<keyword evidence="3" id="KW-0418">Kinase</keyword>
<feature type="non-terminal residue" evidence="8">
    <location>
        <position position="251"/>
    </location>
</feature>
<keyword evidence="1" id="KW-0808">Transferase</keyword>
<evidence type="ECO:0000256" key="1">
    <source>
        <dbReference type="ARBA" id="ARBA00022679"/>
    </source>
</evidence>
<evidence type="ECO:0000256" key="2">
    <source>
        <dbReference type="ARBA" id="ARBA00022741"/>
    </source>
</evidence>
<evidence type="ECO:0000256" key="3">
    <source>
        <dbReference type="ARBA" id="ARBA00022777"/>
    </source>
</evidence>
<accession>A0A382M298</accession>
<dbReference type="InterPro" id="IPR036676">
    <property type="entry name" value="PurM-like_C_sf"/>
</dbReference>
<evidence type="ECO:0000259" key="6">
    <source>
        <dbReference type="Pfam" id="PF00586"/>
    </source>
</evidence>
<dbReference type="Pfam" id="PF00586">
    <property type="entry name" value="AIRS"/>
    <property type="match status" value="1"/>
</dbReference>
<dbReference type="GO" id="GO:0004756">
    <property type="term" value="F:selenide, water dikinase activity"/>
    <property type="evidence" value="ECO:0007669"/>
    <property type="project" value="TreeGrafter"/>
</dbReference>
<dbReference type="InterPro" id="IPR004536">
    <property type="entry name" value="SPS/SelD"/>
</dbReference>
<keyword evidence="5" id="KW-0711">Selenium</keyword>
<dbReference type="Pfam" id="PF02769">
    <property type="entry name" value="AIRS_C"/>
    <property type="match status" value="1"/>
</dbReference>
<evidence type="ECO:0000256" key="5">
    <source>
        <dbReference type="ARBA" id="ARBA00023266"/>
    </source>
</evidence>
<gene>
    <name evidence="8" type="ORF">METZ01_LOCUS295857</name>
</gene>
<dbReference type="GO" id="GO:0005524">
    <property type="term" value="F:ATP binding"/>
    <property type="evidence" value="ECO:0007669"/>
    <property type="project" value="UniProtKB-KW"/>
</dbReference>
<sequence>MNVELPDNTIGFELSEDCAVFPLDEDNFLLQSVDFFTPIIDDPFIFGQIAAANSLSDIYAMGGTPIHALNIAEFPSEELPLEILSQIMDGGLDIANKAGIPILGGHTIKDPVPKYGLVVTGRIEKKNLTLNSTAKSGDVLILTKPLGLGIISTAIKKDKAPEFIIEEAVKTMTLLNKGAAEAMNSLGVHACTDITGYGLLGHLLEMCQGSKISATLDFNTIPLIEGVYELAQKKFVPGGTKQNLEYVSSHV</sequence>
<name>A0A382M298_9ZZZZ</name>
<evidence type="ECO:0000259" key="7">
    <source>
        <dbReference type="Pfam" id="PF02769"/>
    </source>
</evidence>
<dbReference type="SUPFAM" id="SSF56042">
    <property type="entry name" value="PurM C-terminal domain-like"/>
    <property type="match status" value="1"/>
</dbReference>
<dbReference type="PANTHER" id="PTHR10256:SF0">
    <property type="entry name" value="INACTIVE SELENIDE, WATER DIKINASE-LIKE PROTEIN-RELATED"/>
    <property type="match status" value="1"/>
</dbReference>
<dbReference type="AlphaFoldDB" id="A0A382M298"/>
<dbReference type="NCBIfam" id="TIGR00476">
    <property type="entry name" value="selD"/>
    <property type="match status" value="1"/>
</dbReference>
<dbReference type="GO" id="GO:0016260">
    <property type="term" value="P:selenocysteine biosynthetic process"/>
    <property type="evidence" value="ECO:0007669"/>
    <property type="project" value="TreeGrafter"/>
</dbReference>
<evidence type="ECO:0000313" key="8">
    <source>
        <dbReference type="EMBL" id="SVC43003.1"/>
    </source>
</evidence>
<dbReference type="InterPro" id="IPR036921">
    <property type="entry name" value="PurM-like_N_sf"/>
</dbReference>
<evidence type="ECO:0000256" key="4">
    <source>
        <dbReference type="ARBA" id="ARBA00022840"/>
    </source>
</evidence>
<dbReference type="SUPFAM" id="SSF55326">
    <property type="entry name" value="PurM N-terminal domain-like"/>
    <property type="match status" value="1"/>
</dbReference>
<reference evidence="8" key="1">
    <citation type="submission" date="2018-05" db="EMBL/GenBank/DDBJ databases">
        <authorList>
            <person name="Lanie J.A."/>
            <person name="Ng W.-L."/>
            <person name="Kazmierczak K.M."/>
            <person name="Andrzejewski T.M."/>
            <person name="Davidsen T.M."/>
            <person name="Wayne K.J."/>
            <person name="Tettelin H."/>
            <person name="Glass J.I."/>
            <person name="Rusch D."/>
            <person name="Podicherti R."/>
            <person name="Tsui H.-C.T."/>
            <person name="Winkler M.E."/>
        </authorList>
    </citation>
    <scope>NUCLEOTIDE SEQUENCE</scope>
</reference>
<dbReference type="CDD" id="cd02195">
    <property type="entry name" value="SelD"/>
    <property type="match status" value="1"/>
</dbReference>
<dbReference type="InterPro" id="IPR010918">
    <property type="entry name" value="PurM-like_C_dom"/>
</dbReference>
<organism evidence="8">
    <name type="scientific">marine metagenome</name>
    <dbReference type="NCBI Taxonomy" id="408172"/>
    <lineage>
        <taxon>unclassified sequences</taxon>
        <taxon>metagenomes</taxon>
        <taxon>ecological metagenomes</taxon>
    </lineage>
</organism>
<feature type="domain" description="PurM-like N-terminal" evidence="6">
    <location>
        <begin position="16"/>
        <end position="123"/>
    </location>
</feature>
<dbReference type="InterPro" id="IPR016188">
    <property type="entry name" value="PurM-like_N"/>
</dbReference>
<dbReference type="Gene3D" id="3.90.650.10">
    <property type="entry name" value="PurM-like C-terminal domain"/>
    <property type="match status" value="1"/>
</dbReference>
<evidence type="ECO:0008006" key="9">
    <source>
        <dbReference type="Google" id="ProtNLM"/>
    </source>
</evidence>
<keyword evidence="2" id="KW-0547">Nucleotide-binding</keyword>